<evidence type="ECO:0000313" key="7">
    <source>
        <dbReference type="Proteomes" id="UP000325302"/>
    </source>
</evidence>
<dbReference type="InterPro" id="IPR000792">
    <property type="entry name" value="Tscrpt_reg_LuxR_C"/>
</dbReference>
<dbReference type="SMART" id="SM00448">
    <property type="entry name" value="REC"/>
    <property type="match status" value="1"/>
</dbReference>
<organism evidence="6 7">
    <name type="scientific">Nitrincola tapanii</name>
    <dbReference type="NCBI Taxonomy" id="1708751"/>
    <lineage>
        <taxon>Bacteria</taxon>
        <taxon>Pseudomonadati</taxon>
        <taxon>Pseudomonadota</taxon>
        <taxon>Gammaproteobacteria</taxon>
        <taxon>Oceanospirillales</taxon>
        <taxon>Oceanospirillaceae</taxon>
        <taxon>Nitrincola</taxon>
    </lineage>
</organism>
<dbReference type="EMBL" id="SMRS01000006">
    <property type="protein sequence ID" value="KAA0874436.1"/>
    <property type="molecule type" value="Genomic_DNA"/>
</dbReference>
<evidence type="ECO:0000259" key="4">
    <source>
        <dbReference type="PROSITE" id="PS50043"/>
    </source>
</evidence>
<dbReference type="PROSITE" id="PS50110">
    <property type="entry name" value="RESPONSE_REGULATORY"/>
    <property type="match status" value="1"/>
</dbReference>
<dbReference type="InterPro" id="IPR011006">
    <property type="entry name" value="CheY-like_superfamily"/>
</dbReference>
<dbReference type="PROSITE" id="PS00622">
    <property type="entry name" value="HTH_LUXR_1"/>
    <property type="match status" value="1"/>
</dbReference>
<dbReference type="SMART" id="SM00421">
    <property type="entry name" value="HTH_LUXR"/>
    <property type="match status" value="1"/>
</dbReference>
<sequence length="243" mass="26925">MTKNTLFPDVARVILVDDHPLFRRGVAELLNDSGCFQVLADFDSAAALLEVLPDLEADLALLDLQMPGEDGLSLLKRLKQMRPDWRVVMLSASDDHHHLVQAMESGADGYLLKETDAQEILRRLEAVLAGKIALDDEALLRLTQGLRQRQTSPSSALEAHPLHNEMTQRENQTLQLIARGKSNKLIARELGISDGTVKVYVKSLLRKLNLHSRLELAAWVHAHPEFQSTGLSEEATCADSGQV</sequence>
<dbReference type="CDD" id="cd17535">
    <property type="entry name" value="REC_NarL-like"/>
    <property type="match status" value="1"/>
</dbReference>
<feature type="domain" description="Response regulatory" evidence="5">
    <location>
        <begin position="12"/>
        <end position="128"/>
    </location>
</feature>
<comment type="caution">
    <text evidence="6">The sequence shown here is derived from an EMBL/GenBank/DDBJ whole genome shotgun (WGS) entry which is preliminary data.</text>
</comment>
<dbReference type="GO" id="GO:0006355">
    <property type="term" value="P:regulation of DNA-templated transcription"/>
    <property type="evidence" value="ECO:0007669"/>
    <property type="project" value="InterPro"/>
</dbReference>
<evidence type="ECO:0000256" key="1">
    <source>
        <dbReference type="ARBA" id="ARBA00022553"/>
    </source>
</evidence>
<evidence type="ECO:0000259" key="5">
    <source>
        <dbReference type="PROSITE" id="PS50110"/>
    </source>
</evidence>
<evidence type="ECO:0000313" key="6">
    <source>
        <dbReference type="EMBL" id="KAA0874436.1"/>
    </source>
</evidence>
<accession>A0A5A9W132</accession>
<feature type="modified residue" description="4-aspartylphosphate" evidence="3">
    <location>
        <position position="63"/>
    </location>
</feature>
<evidence type="ECO:0000256" key="3">
    <source>
        <dbReference type="PROSITE-ProRule" id="PRU00169"/>
    </source>
</evidence>
<dbReference type="Gene3D" id="3.40.50.2300">
    <property type="match status" value="1"/>
</dbReference>
<dbReference type="Proteomes" id="UP000325302">
    <property type="component" value="Unassembled WGS sequence"/>
</dbReference>
<dbReference type="PRINTS" id="PR00038">
    <property type="entry name" value="HTHLUXR"/>
</dbReference>
<dbReference type="Pfam" id="PF00196">
    <property type="entry name" value="GerE"/>
    <property type="match status" value="1"/>
</dbReference>
<dbReference type="PROSITE" id="PS50043">
    <property type="entry name" value="HTH_LUXR_2"/>
    <property type="match status" value="1"/>
</dbReference>
<dbReference type="CDD" id="cd06170">
    <property type="entry name" value="LuxR_C_like"/>
    <property type="match status" value="1"/>
</dbReference>
<dbReference type="InterPro" id="IPR001789">
    <property type="entry name" value="Sig_transdc_resp-reg_receiver"/>
</dbReference>
<dbReference type="InterPro" id="IPR058245">
    <property type="entry name" value="NreC/VraR/RcsB-like_REC"/>
</dbReference>
<dbReference type="AlphaFoldDB" id="A0A5A9W132"/>
<keyword evidence="7" id="KW-1185">Reference proteome</keyword>
<keyword evidence="1 3" id="KW-0597">Phosphoprotein</keyword>
<gene>
    <name evidence="6" type="ORF">E1H14_09195</name>
</gene>
<evidence type="ECO:0000256" key="2">
    <source>
        <dbReference type="ARBA" id="ARBA00023125"/>
    </source>
</evidence>
<dbReference type="InterPro" id="IPR039420">
    <property type="entry name" value="WalR-like"/>
</dbReference>
<dbReference type="PANTHER" id="PTHR43214">
    <property type="entry name" value="TWO-COMPONENT RESPONSE REGULATOR"/>
    <property type="match status" value="1"/>
</dbReference>
<keyword evidence="2" id="KW-0238">DNA-binding</keyword>
<name>A0A5A9W132_9GAMM</name>
<proteinExistence type="predicted"/>
<protein>
    <submittedName>
        <fullName evidence="6">Response regulator transcription factor</fullName>
    </submittedName>
</protein>
<dbReference type="OrthoDB" id="9796655at2"/>
<dbReference type="RefSeq" id="WP_149391169.1">
    <property type="nucleotide sequence ID" value="NZ_SMRS01000006.1"/>
</dbReference>
<dbReference type="InterPro" id="IPR016032">
    <property type="entry name" value="Sig_transdc_resp-reg_C-effctor"/>
</dbReference>
<dbReference type="Pfam" id="PF00072">
    <property type="entry name" value="Response_reg"/>
    <property type="match status" value="1"/>
</dbReference>
<dbReference type="GO" id="GO:0000160">
    <property type="term" value="P:phosphorelay signal transduction system"/>
    <property type="evidence" value="ECO:0007669"/>
    <property type="project" value="InterPro"/>
</dbReference>
<dbReference type="SUPFAM" id="SSF46894">
    <property type="entry name" value="C-terminal effector domain of the bipartite response regulators"/>
    <property type="match status" value="1"/>
</dbReference>
<dbReference type="PANTHER" id="PTHR43214:SF38">
    <property type="entry name" value="NITRATE_NITRITE RESPONSE REGULATOR PROTEIN NARL"/>
    <property type="match status" value="1"/>
</dbReference>
<feature type="domain" description="HTH luxR-type" evidence="4">
    <location>
        <begin position="159"/>
        <end position="224"/>
    </location>
</feature>
<dbReference type="SUPFAM" id="SSF52172">
    <property type="entry name" value="CheY-like"/>
    <property type="match status" value="1"/>
</dbReference>
<dbReference type="GO" id="GO:0003677">
    <property type="term" value="F:DNA binding"/>
    <property type="evidence" value="ECO:0007669"/>
    <property type="project" value="UniProtKB-KW"/>
</dbReference>
<reference evidence="6 7" key="1">
    <citation type="submission" date="2019-03" db="EMBL/GenBank/DDBJ databases">
        <title>Nitrincola sp. nov. isolated from an Indian soda lake.</title>
        <authorList>
            <person name="Joshi A."/>
            <person name="Thite S.V."/>
            <person name="Joseph N."/>
            <person name="Dhotre D."/>
            <person name="Moorthy M."/>
            <person name="Shouche Y.S."/>
        </authorList>
    </citation>
    <scope>NUCLEOTIDE SEQUENCE [LARGE SCALE GENOMIC DNA]</scope>
    <source>
        <strain evidence="6 7">MEB193</strain>
    </source>
</reference>